<evidence type="ECO:0000313" key="2">
    <source>
        <dbReference type="Proteomes" id="UP000183994"/>
    </source>
</evidence>
<dbReference type="RefSeq" id="WP_073476851.1">
    <property type="nucleotide sequence ID" value="NZ_FQZU01000018.1"/>
</dbReference>
<proteinExistence type="predicted"/>
<evidence type="ECO:0008006" key="3">
    <source>
        <dbReference type="Google" id="ProtNLM"/>
    </source>
</evidence>
<protein>
    <recommendedName>
        <fullName evidence="3">DUF3887 domain-containing protein</fullName>
    </recommendedName>
</protein>
<evidence type="ECO:0000313" key="1">
    <source>
        <dbReference type="EMBL" id="SHK09689.1"/>
    </source>
</evidence>
<sequence length="169" mass="18307">MKSDKATPLLIVIAVLLIANLAATAWVAVKVSSPSTHVSGEQPGEVLPDFITKDVKKKIFNDFQAAYNSGSHDAFYNLFSDLAKAQIDEEALGGTHDQLLSSLGKVEDGVYSHYNYVQRQGNLKVFVLYYAVKLPDSLLGNAGEVKITISVDDEEYGILGAHLFSNSQG</sequence>
<dbReference type="EMBL" id="FQZU01000018">
    <property type="protein sequence ID" value="SHK09689.1"/>
    <property type="molecule type" value="Genomic_DNA"/>
</dbReference>
<keyword evidence="2" id="KW-1185">Reference proteome</keyword>
<gene>
    <name evidence="1" type="ORF">SAMN02745216_02859</name>
</gene>
<accession>A0A1M6PP34</accession>
<dbReference type="OrthoDB" id="9878033at2"/>
<organism evidence="1 2">
    <name type="scientific">Desulfatibacillum alkenivorans DSM 16219</name>
    <dbReference type="NCBI Taxonomy" id="1121393"/>
    <lineage>
        <taxon>Bacteria</taxon>
        <taxon>Pseudomonadati</taxon>
        <taxon>Thermodesulfobacteriota</taxon>
        <taxon>Desulfobacteria</taxon>
        <taxon>Desulfobacterales</taxon>
        <taxon>Desulfatibacillaceae</taxon>
        <taxon>Desulfatibacillum</taxon>
    </lineage>
</organism>
<name>A0A1M6PP34_9BACT</name>
<dbReference type="Proteomes" id="UP000183994">
    <property type="component" value="Unassembled WGS sequence"/>
</dbReference>
<reference evidence="2" key="1">
    <citation type="submission" date="2016-11" db="EMBL/GenBank/DDBJ databases">
        <authorList>
            <person name="Varghese N."/>
            <person name="Submissions S."/>
        </authorList>
    </citation>
    <scope>NUCLEOTIDE SEQUENCE [LARGE SCALE GENOMIC DNA]</scope>
    <source>
        <strain evidence="2">DSM 16219</strain>
    </source>
</reference>
<dbReference type="AlphaFoldDB" id="A0A1M6PP34"/>